<dbReference type="Pfam" id="PF00809">
    <property type="entry name" value="Pterin_bind"/>
    <property type="match status" value="1"/>
</dbReference>
<dbReference type="InterPro" id="IPR011005">
    <property type="entry name" value="Dihydropteroate_synth-like_sf"/>
</dbReference>
<dbReference type="InterPro" id="IPR000489">
    <property type="entry name" value="Pterin-binding_dom"/>
</dbReference>
<accession>A0A4Z1CJQ1</accession>
<feature type="domain" description="Pterin-binding" evidence="1">
    <location>
        <begin position="102"/>
        <end position="353"/>
    </location>
</feature>
<dbReference type="Gene3D" id="3.20.20.20">
    <property type="entry name" value="Dihydropteroate synthase-like"/>
    <property type="match status" value="1"/>
</dbReference>
<protein>
    <submittedName>
        <fullName evidence="2">Dihydropteroate synthase</fullName>
    </submittedName>
</protein>
<dbReference type="PANTHER" id="PTHR20941:SF1">
    <property type="entry name" value="FOLIC ACID SYNTHESIS PROTEIN FOL1"/>
    <property type="match status" value="1"/>
</dbReference>
<dbReference type="InterPro" id="IPR045031">
    <property type="entry name" value="DHP_synth-like"/>
</dbReference>
<evidence type="ECO:0000259" key="1">
    <source>
        <dbReference type="PROSITE" id="PS50972"/>
    </source>
</evidence>
<dbReference type="PANTHER" id="PTHR20941">
    <property type="entry name" value="FOLATE SYNTHESIS PROTEINS"/>
    <property type="match status" value="1"/>
</dbReference>
<dbReference type="GO" id="GO:0046654">
    <property type="term" value="P:tetrahydrofolate biosynthetic process"/>
    <property type="evidence" value="ECO:0007669"/>
    <property type="project" value="TreeGrafter"/>
</dbReference>
<gene>
    <name evidence="2" type="ORF">EXE59_07005</name>
</gene>
<dbReference type="AlphaFoldDB" id="A0A4Z1CJQ1"/>
<comment type="caution">
    <text evidence="2">The sequence shown here is derived from an EMBL/GenBank/DDBJ whole genome shotgun (WGS) entry which is preliminary data.</text>
</comment>
<keyword evidence="3" id="KW-1185">Reference proteome</keyword>
<dbReference type="Proteomes" id="UP000297496">
    <property type="component" value="Unassembled WGS sequence"/>
</dbReference>
<reference evidence="2 3" key="1">
    <citation type="submission" date="2019-04" db="EMBL/GenBank/DDBJ databases">
        <title>Three New Species of Nocardioides, Nocardioides euryhalodurans sp. nov., Nocardioides seonyuensis sp. nov. and Nocardioides eburneoflavus sp. nov. Isolated from Soil.</title>
        <authorList>
            <person name="Roh S.G."/>
            <person name="Lee C."/>
            <person name="Kim M.-K."/>
            <person name="Kim S.B."/>
        </authorList>
    </citation>
    <scope>NUCLEOTIDE SEQUENCE [LARGE SCALE GENOMIC DNA]</scope>
    <source>
        <strain evidence="2 3">MMS17-SY213</strain>
    </source>
</reference>
<organism evidence="2 3">
    <name type="scientific">Nocardioides eburneiflavus</name>
    <dbReference type="NCBI Taxonomy" id="2518372"/>
    <lineage>
        <taxon>Bacteria</taxon>
        <taxon>Bacillati</taxon>
        <taxon>Actinomycetota</taxon>
        <taxon>Actinomycetes</taxon>
        <taxon>Propionibacteriales</taxon>
        <taxon>Nocardioidaceae</taxon>
        <taxon>Nocardioides</taxon>
    </lineage>
</organism>
<dbReference type="PROSITE" id="PS50972">
    <property type="entry name" value="PTERIN_BINDING"/>
    <property type="match status" value="1"/>
</dbReference>
<proteinExistence type="predicted"/>
<dbReference type="EMBL" id="SRRO01000001">
    <property type="protein sequence ID" value="TGN63730.1"/>
    <property type="molecule type" value="Genomic_DNA"/>
</dbReference>
<dbReference type="SUPFAM" id="SSF51717">
    <property type="entry name" value="Dihydropteroate synthetase-like"/>
    <property type="match status" value="1"/>
</dbReference>
<dbReference type="GO" id="GO:0004156">
    <property type="term" value="F:dihydropteroate synthase activity"/>
    <property type="evidence" value="ECO:0007669"/>
    <property type="project" value="TreeGrafter"/>
</dbReference>
<evidence type="ECO:0000313" key="2">
    <source>
        <dbReference type="EMBL" id="TGN63730.1"/>
    </source>
</evidence>
<name>A0A4Z1CJQ1_9ACTN</name>
<evidence type="ECO:0000313" key="3">
    <source>
        <dbReference type="Proteomes" id="UP000297496"/>
    </source>
</evidence>
<sequence>MLLLTPSEPCAAPSTVLTKLTRSHGSRSGVYAAASSSSDRSARRCSSRSLTPFILPLTLANVITLADLAALHQAYADDLAAPVEPVVLDGPRGPVTIGDGPVALMGCINLSRDSTYRESVATSPADAVRMGRIQAAQGAALIDLGAESSNARAARVAADDQVATLVPAVKQLAAEAVVSVETYEPEVVRACLDAGARVLNMTGRLHEEEMLALAAEYDAAVVMCFGVTSNVREIADVPPDADPMPVLLDHFAPRIAHARSLGVDKIVVDPGMGFYYGNLVDPMTRARHQVRVLSQTFRLRPLGVPVCNAVPHSFDIFGDEFRKAEGFYAVFATLGGTHLVRTHEVAHLRSVLRGLEELEVR</sequence>
<dbReference type="OrthoDB" id="9811744at2"/>